<dbReference type="EMBL" id="FTNP01000001">
    <property type="protein sequence ID" value="SIR16529.1"/>
    <property type="molecule type" value="Genomic_DNA"/>
</dbReference>
<gene>
    <name evidence="2" type="ORF">BB347_02645</name>
    <name evidence="3" type="ORF">SAMN05421809_0516</name>
</gene>
<dbReference type="RefSeq" id="WP_076578665.1">
    <property type="nucleotide sequence ID" value="NZ_CP019327.1"/>
</dbReference>
<keyword evidence="4" id="KW-1185">Reference proteome</keyword>
<evidence type="ECO:0000313" key="5">
    <source>
        <dbReference type="Proteomes" id="UP000187321"/>
    </source>
</evidence>
<feature type="transmembrane region" description="Helical" evidence="1">
    <location>
        <begin position="36"/>
        <end position="58"/>
    </location>
</feature>
<keyword evidence="1" id="KW-0472">Membrane</keyword>
<evidence type="ECO:0000313" key="2">
    <source>
        <dbReference type="EMBL" id="APX95600.1"/>
    </source>
</evidence>
<dbReference type="STRING" id="588898.BB347_02645"/>
<evidence type="ECO:0000313" key="4">
    <source>
        <dbReference type="Proteomes" id="UP000185687"/>
    </source>
</evidence>
<keyword evidence="1" id="KW-1133">Transmembrane helix</keyword>
<reference evidence="3 4" key="2">
    <citation type="submission" date="2017-01" db="EMBL/GenBank/DDBJ databases">
        <authorList>
            <person name="Mah S.A."/>
            <person name="Swanson W.J."/>
            <person name="Moy G.W."/>
            <person name="Vacquier V.D."/>
        </authorList>
    </citation>
    <scope>NUCLEOTIDE SEQUENCE [LARGE SCALE GENOMIC DNA]</scope>
    <source>
        <strain evidence="3 4">CGMCC 1.8909</strain>
    </source>
</reference>
<evidence type="ECO:0000256" key="1">
    <source>
        <dbReference type="SAM" id="Phobius"/>
    </source>
</evidence>
<dbReference type="Proteomes" id="UP000187321">
    <property type="component" value="Chromosome"/>
</dbReference>
<proteinExistence type="predicted"/>
<dbReference type="Proteomes" id="UP000185687">
    <property type="component" value="Unassembled WGS sequence"/>
</dbReference>
<reference evidence="2 5" key="1">
    <citation type="submission" date="2017-01" db="EMBL/GenBank/DDBJ databases">
        <title>Complete genome sequence of Haloterrigena daqingensis type strain (JX313T).</title>
        <authorList>
            <person name="Shuang W."/>
        </authorList>
    </citation>
    <scope>NUCLEOTIDE SEQUENCE [LARGE SCALE GENOMIC DNA]</scope>
    <source>
        <strain evidence="2 5">JX313</strain>
    </source>
</reference>
<dbReference type="AlphaFoldDB" id="A0A1N6YQ11"/>
<feature type="transmembrane region" description="Helical" evidence="1">
    <location>
        <begin position="6"/>
        <end position="24"/>
    </location>
</feature>
<dbReference type="OrthoDB" id="293145at2157"/>
<accession>A0A1N6YQ11</accession>
<name>A0A1N6YQ11_9EURY</name>
<keyword evidence="1" id="KW-0812">Transmembrane</keyword>
<dbReference type="GeneID" id="30954806"/>
<protein>
    <submittedName>
        <fullName evidence="3">Uncharacterized protein</fullName>
    </submittedName>
</protein>
<feature type="transmembrane region" description="Helical" evidence="1">
    <location>
        <begin position="64"/>
        <end position="83"/>
    </location>
</feature>
<organism evidence="3 4">
    <name type="scientific">Natronorubrum daqingense</name>
    <dbReference type="NCBI Taxonomy" id="588898"/>
    <lineage>
        <taxon>Archaea</taxon>
        <taxon>Methanobacteriati</taxon>
        <taxon>Methanobacteriota</taxon>
        <taxon>Stenosarchaea group</taxon>
        <taxon>Halobacteria</taxon>
        <taxon>Halobacteriales</taxon>
        <taxon>Natrialbaceae</taxon>
        <taxon>Natronorubrum</taxon>
    </lineage>
</organism>
<dbReference type="KEGG" id="hda:BB347_02645"/>
<sequence length="89" mass="9116">MTDSALVWIGLIAIVGGVSTTHLVRTCVTARELDYWAVSIASLSCAGVLELGMANSYLPAAKPLTVLSGLATVTALVLAAVAIRTRTTG</sequence>
<evidence type="ECO:0000313" key="3">
    <source>
        <dbReference type="EMBL" id="SIR16529.1"/>
    </source>
</evidence>
<dbReference type="EMBL" id="CP019327">
    <property type="protein sequence ID" value="APX95600.1"/>
    <property type="molecule type" value="Genomic_DNA"/>
</dbReference>